<gene>
    <name evidence="1" type="ORF">T4D_6196</name>
</gene>
<proteinExistence type="predicted"/>
<accession>A0A0V1FDV0</accession>
<comment type="caution">
    <text evidence="1">The sequence shown here is derived from an EMBL/GenBank/DDBJ whole genome shotgun (WGS) entry which is preliminary data.</text>
</comment>
<evidence type="ECO:0000313" key="1">
    <source>
        <dbReference type="EMBL" id="KRY84231.1"/>
    </source>
</evidence>
<keyword evidence="2" id="KW-1185">Reference proteome</keyword>
<reference evidence="1 2" key="1">
    <citation type="submission" date="2015-01" db="EMBL/GenBank/DDBJ databases">
        <title>Evolution of Trichinella species and genotypes.</title>
        <authorList>
            <person name="Korhonen P.K."/>
            <person name="Edoardo P."/>
            <person name="Giuseppe L.R."/>
            <person name="Gasser R.B."/>
        </authorList>
    </citation>
    <scope>NUCLEOTIDE SEQUENCE [LARGE SCALE GENOMIC DNA]</scope>
    <source>
        <strain evidence="1">ISS470</strain>
    </source>
</reference>
<name>A0A0V1FDV0_TRIPS</name>
<evidence type="ECO:0000313" key="2">
    <source>
        <dbReference type="Proteomes" id="UP000054995"/>
    </source>
</evidence>
<dbReference type="EMBL" id="JYDT01000119">
    <property type="protein sequence ID" value="KRY84231.1"/>
    <property type="molecule type" value="Genomic_DNA"/>
</dbReference>
<dbReference type="AlphaFoldDB" id="A0A0V1FDV0"/>
<organism evidence="1 2">
    <name type="scientific">Trichinella pseudospiralis</name>
    <name type="common">Parasitic roundworm</name>
    <dbReference type="NCBI Taxonomy" id="6337"/>
    <lineage>
        <taxon>Eukaryota</taxon>
        <taxon>Metazoa</taxon>
        <taxon>Ecdysozoa</taxon>
        <taxon>Nematoda</taxon>
        <taxon>Enoplea</taxon>
        <taxon>Dorylaimia</taxon>
        <taxon>Trichinellida</taxon>
        <taxon>Trichinellidae</taxon>
        <taxon>Trichinella</taxon>
    </lineage>
</organism>
<sequence length="56" mass="6540">MATTTMMTKEEAEDIILRDQEYSVPTTSPAKSVDRNKLQPLLQRDKCQKNWWRLSG</sequence>
<protein>
    <submittedName>
        <fullName evidence="1">Uncharacterized protein</fullName>
    </submittedName>
</protein>
<dbReference type="Proteomes" id="UP000054995">
    <property type="component" value="Unassembled WGS sequence"/>
</dbReference>